<keyword evidence="6" id="KW-1185">Reference proteome</keyword>
<feature type="repeat" description="TPR" evidence="3">
    <location>
        <begin position="701"/>
        <end position="734"/>
    </location>
</feature>
<feature type="region of interest" description="Disordered" evidence="4">
    <location>
        <begin position="626"/>
        <end position="652"/>
    </location>
</feature>
<evidence type="ECO:0000256" key="1">
    <source>
        <dbReference type="ARBA" id="ARBA00022737"/>
    </source>
</evidence>
<feature type="region of interest" description="Disordered" evidence="4">
    <location>
        <begin position="500"/>
        <end position="567"/>
    </location>
</feature>
<sequence length="832" mass="88178">MAVDKNKVTAEATKLVQKGQFDKAIKAYEKVLAEDPKDVRVLLKVGELQQKKGDNPAAAETFGKVADAYGEQGFFLKAVAVYKQMLKLAPDDVRVNERLAGLYQQLGILSDAMAQLQVVAATAEKAGDQAKLLDVLRRMVELEPDNLASAVKLGELYAKQNQPKLALEHLRRAADQLRRLNRADEYVKVAERIAFLAPDDLALTRELAHLHLARGDTKRALAKLQLCFKADPKDLETLGLLAQAFKDLGQIQKTVSVYKELAHLQVEKGRPDDARATWRRVLEVAPQDPEALQSAGAGAGRPAAAPSRPSPQAAPPAPGRAAGGGGRAAPAADPPPPRAIPKLLTETDVYLKYGLHEKALEHLQKVFAIDPDHLDAREKALQVRAARGDSAGAADEAARVAKLALARGLADRAQAAVARLRALAPSHPALAQLTAARAGAAEEAASLEEGDDLVLEVEPPSASGETDALALTAAGEAIEEVVDDEEPISIDDEAVMLDDEPAPAAAPPPRRAAAPAAKPAPPAARPATAPAAPARIIAPPPPAARAAPASAVRAAPPPAPPAPAPVAVPAAWTEPAAGGQEDLDEELQEIDFFLEQELLDEAREALQRLLAAHPRDRRLLERSAALERKSAPAKAPPPAARPAAAPPPAPAADESFDIARELADELGTQPSAPVEDFQVSVEDVFDQFKKGVAQTVKQEDADTHYDLGIAYKEMGLLDDALHEFQVALSGKGRKNEIDCLTMMGVCLLEKGEPAAAVDAYQRALRSDHATPEVARAIHYELAGAYEASGDVPAALQFIQKVLKADPAYRDAQAIASRLSAASPGPKKNIGYV</sequence>
<accession>A0A7I9VHK6</accession>
<organism evidence="5 6">
    <name type="scientific">Anaeromyxobacter diazotrophicus</name>
    <dbReference type="NCBI Taxonomy" id="2590199"/>
    <lineage>
        <taxon>Bacteria</taxon>
        <taxon>Pseudomonadati</taxon>
        <taxon>Myxococcota</taxon>
        <taxon>Myxococcia</taxon>
        <taxon>Myxococcales</taxon>
        <taxon>Cystobacterineae</taxon>
        <taxon>Anaeromyxobacteraceae</taxon>
        <taxon>Anaeromyxobacter</taxon>
    </lineage>
</organism>
<protein>
    <recommendedName>
        <fullName evidence="7">Tetratricopeptide repeat protein</fullName>
    </recommendedName>
</protein>
<dbReference type="Proteomes" id="UP000503640">
    <property type="component" value="Unassembled WGS sequence"/>
</dbReference>
<dbReference type="InterPro" id="IPR019734">
    <property type="entry name" value="TPR_rpt"/>
</dbReference>
<gene>
    <name evidence="5" type="ORF">AMYX_03690</name>
</gene>
<evidence type="ECO:0000256" key="3">
    <source>
        <dbReference type="PROSITE-ProRule" id="PRU00339"/>
    </source>
</evidence>
<feature type="compositionally biased region" description="Pro residues" evidence="4">
    <location>
        <begin position="308"/>
        <end position="318"/>
    </location>
</feature>
<dbReference type="PANTHER" id="PTHR45586">
    <property type="entry name" value="TPR REPEAT-CONTAINING PROTEIN PA4667"/>
    <property type="match status" value="1"/>
</dbReference>
<dbReference type="InterPro" id="IPR011990">
    <property type="entry name" value="TPR-like_helical_dom_sf"/>
</dbReference>
<dbReference type="PROSITE" id="PS50005">
    <property type="entry name" value="TPR"/>
    <property type="match status" value="6"/>
</dbReference>
<feature type="repeat" description="TPR" evidence="3">
    <location>
        <begin position="340"/>
        <end position="373"/>
    </location>
</feature>
<feature type="compositionally biased region" description="Low complexity" evidence="4">
    <location>
        <begin position="544"/>
        <end position="554"/>
    </location>
</feature>
<name>A0A7I9VHK6_9BACT</name>
<dbReference type="InterPro" id="IPR051012">
    <property type="entry name" value="CellSynth/LPSAsmb/PSIAsmb"/>
</dbReference>
<feature type="repeat" description="TPR" evidence="3">
    <location>
        <begin position="5"/>
        <end position="38"/>
    </location>
</feature>
<dbReference type="RefSeq" id="WP_176062413.1">
    <property type="nucleotide sequence ID" value="NZ_BJTG01000001.1"/>
</dbReference>
<proteinExistence type="predicted"/>
<dbReference type="Pfam" id="PF13432">
    <property type="entry name" value="TPR_16"/>
    <property type="match status" value="3"/>
</dbReference>
<feature type="compositionally biased region" description="Low complexity" evidence="4">
    <location>
        <begin position="525"/>
        <end position="537"/>
    </location>
</feature>
<dbReference type="PANTHER" id="PTHR45586:SF1">
    <property type="entry name" value="LIPOPOLYSACCHARIDE ASSEMBLY PROTEIN B"/>
    <property type="match status" value="1"/>
</dbReference>
<dbReference type="SUPFAM" id="SSF48452">
    <property type="entry name" value="TPR-like"/>
    <property type="match status" value="3"/>
</dbReference>
<feature type="compositionally biased region" description="Pro residues" evidence="4">
    <location>
        <begin position="555"/>
        <end position="566"/>
    </location>
</feature>
<dbReference type="Gene3D" id="1.25.40.10">
    <property type="entry name" value="Tetratricopeptide repeat domain"/>
    <property type="match status" value="6"/>
</dbReference>
<feature type="repeat" description="TPR" evidence="3">
    <location>
        <begin position="59"/>
        <end position="92"/>
    </location>
</feature>
<evidence type="ECO:0000313" key="6">
    <source>
        <dbReference type="Proteomes" id="UP000503640"/>
    </source>
</evidence>
<feature type="repeat" description="TPR" evidence="3">
    <location>
        <begin position="775"/>
        <end position="808"/>
    </location>
</feature>
<dbReference type="AlphaFoldDB" id="A0A7I9VHK6"/>
<comment type="caution">
    <text evidence="5">The sequence shown here is derived from an EMBL/GenBank/DDBJ whole genome shotgun (WGS) entry which is preliminary data.</text>
</comment>
<dbReference type="SMART" id="SM00028">
    <property type="entry name" value="TPR"/>
    <property type="match status" value="9"/>
</dbReference>
<evidence type="ECO:0008006" key="7">
    <source>
        <dbReference type="Google" id="ProtNLM"/>
    </source>
</evidence>
<dbReference type="Pfam" id="PF13414">
    <property type="entry name" value="TPR_11"/>
    <property type="match status" value="1"/>
</dbReference>
<feature type="compositionally biased region" description="Pro residues" evidence="4">
    <location>
        <begin position="634"/>
        <end position="650"/>
    </location>
</feature>
<evidence type="ECO:0000313" key="5">
    <source>
        <dbReference type="EMBL" id="GEJ55628.1"/>
    </source>
</evidence>
<evidence type="ECO:0000256" key="4">
    <source>
        <dbReference type="SAM" id="MobiDB-lite"/>
    </source>
</evidence>
<reference evidence="6" key="1">
    <citation type="journal article" date="2020" name="Appl. Environ. Microbiol.">
        <title>Diazotrophic Anaeromyxobacter Isolates from Soils.</title>
        <authorList>
            <person name="Masuda Y."/>
            <person name="Yamanaka H."/>
            <person name="Xu Z.X."/>
            <person name="Shiratori Y."/>
            <person name="Aono T."/>
            <person name="Amachi S."/>
            <person name="Senoo K."/>
            <person name="Itoh H."/>
        </authorList>
    </citation>
    <scope>NUCLEOTIDE SEQUENCE [LARGE SCALE GENOMIC DNA]</scope>
    <source>
        <strain evidence="6">R267</strain>
    </source>
</reference>
<keyword evidence="2 3" id="KW-0802">TPR repeat</keyword>
<feature type="compositionally biased region" description="Low complexity" evidence="4">
    <location>
        <begin position="294"/>
        <end position="307"/>
    </location>
</feature>
<dbReference type="EMBL" id="BJTG01000001">
    <property type="protein sequence ID" value="GEJ55628.1"/>
    <property type="molecule type" value="Genomic_DNA"/>
</dbReference>
<feature type="region of interest" description="Disordered" evidence="4">
    <location>
        <begin position="287"/>
        <end position="341"/>
    </location>
</feature>
<evidence type="ECO:0000256" key="2">
    <source>
        <dbReference type="ARBA" id="ARBA00022803"/>
    </source>
</evidence>
<keyword evidence="1" id="KW-0677">Repeat</keyword>
<feature type="repeat" description="TPR" evidence="3">
    <location>
        <begin position="255"/>
        <end position="288"/>
    </location>
</feature>